<sequence length="250" mass="28563">MTAYKIIVAYDGTAYHGWQFQNHNITVVQILQDCFESVFKQKITISGASRTDAGVHALGQVATFTLAMQIAPETLKFAWNNALPDDILIRDIAIVPEGFNPRHNVFLKTYKYFFFVQRPMPLFQHCGWYFKRPLDFDELNKALQLLVGEHDFRSFCTGYDMKSTIRTVHSIHLEFDDAMQAHVIVVKGRGFLRYMIRRIVGACLTVASRDDLSHHDVQAALDAKNSEQTLPNSPSKGLLLYEIVYESQVL</sequence>
<feature type="domain" description="Pseudouridine synthase I TruA alpha/beta" evidence="8">
    <location>
        <begin position="7"/>
        <end position="97"/>
    </location>
</feature>
<proteinExistence type="inferred from homology"/>
<organism evidence="9 10">
    <name type="scientific">Candidatus Chromulinivorax destructor</name>
    <dbReference type="NCBI Taxonomy" id="2066483"/>
    <lineage>
        <taxon>Bacteria</taxon>
        <taxon>Candidatus Babelota</taxon>
        <taxon>Candidatus Babeliae</taxon>
        <taxon>Candidatus Babeliales</taxon>
        <taxon>Candidatus Chromulinivoraceae</taxon>
        <taxon>Candidatus Chromulinivorax</taxon>
    </lineage>
</organism>
<feature type="active site" description="Nucleophile" evidence="4 5">
    <location>
        <position position="52"/>
    </location>
</feature>
<keyword evidence="2 4" id="KW-0819">tRNA processing</keyword>
<evidence type="ECO:0000313" key="9">
    <source>
        <dbReference type="EMBL" id="AXK60641.1"/>
    </source>
</evidence>
<dbReference type="Pfam" id="PF01416">
    <property type="entry name" value="PseudoU_synth_1"/>
    <property type="match status" value="2"/>
</dbReference>
<keyword evidence="3 4" id="KW-0413">Isomerase</keyword>
<gene>
    <name evidence="4 9" type="primary">truA</name>
    <name evidence="9" type="ORF">C0J27_02690</name>
</gene>
<comment type="subunit">
    <text evidence="4">Homodimer.</text>
</comment>
<dbReference type="Gene3D" id="3.30.70.660">
    <property type="entry name" value="Pseudouridine synthase I, catalytic domain, C-terminal subdomain"/>
    <property type="match status" value="1"/>
</dbReference>
<comment type="similarity">
    <text evidence="1 4 7">Belongs to the tRNA pseudouridine synthase TruA family.</text>
</comment>
<evidence type="ECO:0000256" key="6">
    <source>
        <dbReference type="PIRSR" id="PIRSR001430-2"/>
    </source>
</evidence>
<accession>A0A345ZBH4</accession>
<evidence type="ECO:0000256" key="1">
    <source>
        <dbReference type="ARBA" id="ARBA00009375"/>
    </source>
</evidence>
<dbReference type="RefSeq" id="WP_115585656.1">
    <property type="nucleotide sequence ID" value="NZ_CP025544.1"/>
</dbReference>
<dbReference type="CDD" id="cd02570">
    <property type="entry name" value="PseudoU_synth_EcTruA"/>
    <property type="match status" value="1"/>
</dbReference>
<dbReference type="KEGG" id="cdes:C0J27_02690"/>
<dbReference type="HAMAP" id="MF_00171">
    <property type="entry name" value="TruA"/>
    <property type="match status" value="1"/>
</dbReference>
<evidence type="ECO:0000259" key="8">
    <source>
        <dbReference type="Pfam" id="PF01416"/>
    </source>
</evidence>
<comment type="catalytic activity">
    <reaction evidence="4 7">
        <text>uridine(38/39/40) in tRNA = pseudouridine(38/39/40) in tRNA</text>
        <dbReference type="Rhea" id="RHEA:22376"/>
        <dbReference type="Rhea" id="RHEA-COMP:10085"/>
        <dbReference type="Rhea" id="RHEA-COMP:10087"/>
        <dbReference type="ChEBI" id="CHEBI:65314"/>
        <dbReference type="ChEBI" id="CHEBI:65315"/>
        <dbReference type="EC" id="5.4.99.12"/>
    </reaction>
</comment>
<dbReference type="InterPro" id="IPR020094">
    <property type="entry name" value="TruA/RsuA/RluB/E/F_N"/>
</dbReference>
<comment type="function">
    <text evidence="4">Formation of pseudouridine at positions 38, 39 and 40 in the anticodon stem and loop of transfer RNAs.</text>
</comment>
<evidence type="ECO:0000256" key="2">
    <source>
        <dbReference type="ARBA" id="ARBA00022694"/>
    </source>
</evidence>
<feature type="binding site" evidence="4 6">
    <location>
        <position position="110"/>
    </location>
    <ligand>
        <name>substrate</name>
    </ligand>
</feature>
<dbReference type="SUPFAM" id="SSF55120">
    <property type="entry name" value="Pseudouridine synthase"/>
    <property type="match status" value="1"/>
</dbReference>
<dbReference type="Gene3D" id="3.30.70.580">
    <property type="entry name" value="Pseudouridine synthase I, catalytic domain, N-terminal subdomain"/>
    <property type="match status" value="1"/>
</dbReference>
<dbReference type="FunFam" id="3.30.70.580:FF:000001">
    <property type="entry name" value="tRNA pseudouridine synthase A"/>
    <property type="match status" value="1"/>
</dbReference>
<reference evidence="9 10" key="1">
    <citation type="submission" date="2017-12" db="EMBL/GenBank/DDBJ databases">
        <title>Chromulinavorax destructans is a abundant pathogen of dominant heterotrophic picoflagllates.</title>
        <authorList>
            <person name="Deeg C.M."/>
            <person name="Zimmer M."/>
            <person name="Suttle C.A."/>
        </authorList>
    </citation>
    <scope>NUCLEOTIDE SEQUENCE [LARGE SCALE GENOMIC DNA]</scope>
    <source>
        <strain evidence="9 10">SeV1</strain>
    </source>
</reference>
<dbReference type="PANTHER" id="PTHR11142">
    <property type="entry name" value="PSEUDOURIDYLATE SYNTHASE"/>
    <property type="match status" value="1"/>
</dbReference>
<dbReference type="EMBL" id="CP025544">
    <property type="protein sequence ID" value="AXK60641.1"/>
    <property type="molecule type" value="Genomic_DNA"/>
</dbReference>
<evidence type="ECO:0000256" key="7">
    <source>
        <dbReference type="RuleBase" id="RU003792"/>
    </source>
</evidence>
<feature type="domain" description="Pseudouridine synthase I TruA alpha/beta" evidence="8">
    <location>
        <begin position="142"/>
        <end position="246"/>
    </location>
</feature>
<comment type="caution">
    <text evidence="4">Lacks conserved residue(s) required for the propagation of feature annotation.</text>
</comment>
<name>A0A345ZBH4_9BACT</name>
<dbReference type="PIRSF" id="PIRSF001430">
    <property type="entry name" value="tRNA_psdUrid_synth"/>
    <property type="match status" value="1"/>
</dbReference>
<dbReference type="OrthoDB" id="9811823at2"/>
<dbReference type="EC" id="5.4.99.12" evidence="4"/>
<keyword evidence="10" id="KW-1185">Reference proteome</keyword>
<protein>
    <recommendedName>
        <fullName evidence="4">tRNA pseudouridine synthase A</fullName>
        <ecNumber evidence="4">5.4.99.12</ecNumber>
    </recommendedName>
    <alternativeName>
        <fullName evidence="4">tRNA pseudouridine(38-40) synthase</fullName>
    </alternativeName>
    <alternativeName>
        <fullName evidence="4">tRNA pseudouridylate synthase I</fullName>
    </alternativeName>
    <alternativeName>
        <fullName evidence="4">tRNA-uridine isomerase I</fullName>
    </alternativeName>
</protein>
<evidence type="ECO:0000256" key="3">
    <source>
        <dbReference type="ARBA" id="ARBA00023235"/>
    </source>
</evidence>
<dbReference type="GO" id="GO:0160147">
    <property type="term" value="F:tRNA pseudouridine(38-40) synthase activity"/>
    <property type="evidence" value="ECO:0007669"/>
    <property type="project" value="UniProtKB-EC"/>
</dbReference>
<dbReference type="GO" id="GO:0003723">
    <property type="term" value="F:RNA binding"/>
    <property type="evidence" value="ECO:0007669"/>
    <property type="project" value="InterPro"/>
</dbReference>
<dbReference type="InterPro" id="IPR020097">
    <property type="entry name" value="PsdUridine_synth_TruA_a/b_dom"/>
</dbReference>
<evidence type="ECO:0000313" key="10">
    <source>
        <dbReference type="Proteomes" id="UP000254834"/>
    </source>
</evidence>
<dbReference type="GO" id="GO:0031119">
    <property type="term" value="P:tRNA pseudouridine synthesis"/>
    <property type="evidence" value="ECO:0007669"/>
    <property type="project" value="UniProtKB-UniRule"/>
</dbReference>
<dbReference type="InterPro" id="IPR001406">
    <property type="entry name" value="PsdUridine_synth_TruA"/>
</dbReference>
<dbReference type="AlphaFoldDB" id="A0A345ZBH4"/>
<evidence type="ECO:0000256" key="5">
    <source>
        <dbReference type="PIRSR" id="PIRSR001430-1"/>
    </source>
</evidence>
<dbReference type="InterPro" id="IPR020095">
    <property type="entry name" value="PsdUridine_synth_TruA_C"/>
</dbReference>
<dbReference type="NCBIfam" id="TIGR00071">
    <property type="entry name" value="hisT_truA"/>
    <property type="match status" value="1"/>
</dbReference>
<dbReference type="Proteomes" id="UP000254834">
    <property type="component" value="Chromosome"/>
</dbReference>
<evidence type="ECO:0000256" key="4">
    <source>
        <dbReference type="HAMAP-Rule" id="MF_00171"/>
    </source>
</evidence>
<dbReference type="InterPro" id="IPR020103">
    <property type="entry name" value="PsdUridine_synth_cat_dom_sf"/>
</dbReference>
<dbReference type="PANTHER" id="PTHR11142:SF0">
    <property type="entry name" value="TRNA PSEUDOURIDINE SYNTHASE-LIKE 1"/>
    <property type="match status" value="1"/>
</dbReference>